<dbReference type="PANTHER" id="PTHR46553:SF3">
    <property type="entry name" value="ADENINE NUCLEOTIDE ALPHA HYDROLASES-LIKE SUPERFAMILY PROTEIN"/>
    <property type="match status" value="1"/>
</dbReference>
<reference evidence="3 4" key="1">
    <citation type="submission" date="2021-04" db="EMBL/GenBank/DDBJ databases">
        <title>Nocardia tengchongensis.</title>
        <authorList>
            <person name="Zhuang k."/>
            <person name="Ran Y."/>
            <person name="Li W."/>
        </authorList>
    </citation>
    <scope>NUCLEOTIDE SEQUENCE [LARGE SCALE GENOMIC DNA]</scope>
    <source>
        <strain evidence="3 4">CFH S0057</strain>
    </source>
</reference>
<protein>
    <submittedName>
        <fullName evidence="3">Universal stress protein</fullName>
    </submittedName>
</protein>
<dbReference type="Pfam" id="PF00582">
    <property type="entry name" value="Usp"/>
    <property type="match status" value="2"/>
</dbReference>
<evidence type="ECO:0000313" key="4">
    <source>
        <dbReference type="Proteomes" id="UP000683310"/>
    </source>
</evidence>
<dbReference type="Proteomes" id="UP000683310">
    <property type="component" value="Chromosome"/>
</dbReference>
<sequence length="285" mass="29578">MPANSLDRPIVVGVDASESALHAVRWGAVDAALRGAALHLVFAVPAVADAPLDETPVRMLHDRLRDTAQSALDSAAQIAREAVTDRPAPEIRTFLVDAPAVTVLSGLAETAYYVVVGVRGMSAYHRSLLGSVSTGVARHAQGPVVVVPGGVQAISDRPVVVGVDGSAHSVRALEIAFDEASRRGVPLIAVQAWEVSGDTRTHGDSVALLTGMLERNTAAYPGVDVKTLVMEGRPARVLLDAAADAQLLVVGSHGTRGYPGMALGSTGHALLHGSECPIALVRLRN</sequence>
<name>A0ABX8CK49_9NOCA</name>
<gene>
    <name evidence="3" type="ORF">KHQ06_29570</name>
</gene>
<dbReference type="SUPFAM" id="SSF52402">
    <property type="entry name" value="Adenine nucleotide alpha hydrolases-like"/>
    <property type="match status" value="2"/>
</dbReference>
<keyword evidence="4" id="KW-1185">Reference proteome</keyword>
<dbReference type="PRINTS" id="PR01438">
    <property type="entry name" value="UNVRSLSTRESS"/>
</dbReference>
<proteinExistence type="inferred from homology"/>
<feature type="domain" description="UspA" evidence="2">
    <location>
        <begin position="8"/>
        <end position="148"/>
    </location>
</feature>
<evidence type="ECO:0000259" key="2">
    <source>
        <dbReference type="Pfam" id="PF00582"/>
    </source>
</evidence>
<dbReference type="InterPro" id="IPR014729">
    <property type="entry name" value="Rossmann-like_a/b/a_fold"/>
</dbReference>
<dbReference type="PANTHER" id="PTHR46553">
    <property type="entry name" value="ADENINE NUCLEOTIDE ALPHA HYDROLASES-LIKE SUPERFAMILY PROTEIN"/>
    <property type="match status" value="1"/>
</dbReference>
<dbReference type="Gene3D" id="3.40.50.620">
    <property type="entry name" value="HUPs"/>
    <property type="match status" value="2"/>
</dbReference>
<comment type="similarity">
    <text evidence="1">Belongs to the universal stress protein A family.</text>
</comment>
<dbReference type="InterPro" id="IPR006016">
    <property type="entry name" value="UspA"/>
</dbReference>
<organism evidence="3 4">
    <name type="scientific">Nocardia tengchongensis</name>
    <dbReference type="NCBI Taxonomy" id="2055889"/>
    <lineage>
        <taxon>Bacteria</taxon>
        <taxon>Bacillati</taxon>
        <taxon>Actinomycetota</taxon>
        <taxon>Actinomycetes</taxon>
        <taxon>Mycobacteriales</taxon>
        <taxon>Nocardiaceae</taxon>
        <taxon>Nocardia</taxon>
    </lineage>
</organism>
<evidence type="ECO:0000313" key="3">
    <source>
        <dbReference type="EMBL" id="QVI20308.1"/>
    </source>
</evidence>
<dbReference type="RefSeq" id="WP_213556418.1">
    <property type="nucleotide sequence ID" value="NZ_JBHZDI010000026.1"/>
</dbReference>
<dbReference type="EMBL" id="CP074371">
    <property type="protein sequence ID" value="QVI20308.1"/>
    <property type="molecule type" value="Genomic_DNA"/>
</dbReference>
<dbReference type="InterPro" id="IPR006015">
    <property type="entry name" value="Universal_stress_UspA"/>
</dbReference>
<accession>A0ABX8CK49</accession>
<evidence type="ECO:0000256" key="1">
    <source>
        <dbReference type="ARBA" id="ARBA00008791"/>
    </source>
</evidence>
<feature type="domain" description="UspA" evidence="2">
    <location>
        <begin position="157"/>
        <end position="282"/>
    </location>
</feature>